<name>A0A4P9WN44_9FUNG</name>
<proteinExistence type="predicted"/>
<keyword evidence="3" id="KW-1185">Reference proteome</keyword>
<sequence length="597" mass="67903">MTDPLPLLHMAGANIKLSSFLPPDELIDLQARTELIQSNPAPATKWIIVCWEIFFRKFSRYDVSNGRLFWAPRHHQHTTQACICSARCDHQICTPDEREFWLPTEIAGMGVGSAQCVPKVLSNGYAHLSVLLSTFDLPTASQDFIAPVNVWEVLSTANPKCPFLWHPVYPEHKHNYWCTGKDIKCSLQSSVATPRFYATTTKIQILPLKSDKNSVKHNDEIMHVFRRNTCVQSGTKEAYCWTVSMYRAVNKTIELAAPHTWNLLAKKKAFFSSNDFVHLKFQDTLEIRTPFEYRYIHNSSFKVDDDFTLDFHNDNFRHTNISVVYKYRPQLLYDNRISLMDNLMQFRKVGLHFRLEVVCMYAAHPRHMMRGIALRKQLHSHVYLTKNPDPDKSKEQAAALCILLCSPWPFPKPSAEHQRHTQRPGKTPTSTERQTRRSAPPELLPPSSRSTTATMNDKDSDGSHVLADPSAIKLTPYGAIDFNAMIPLSTKEKEKTLTTLRVSIASEDRSLFATAADTEPPFLVSPEAAIKSLKELNTADFLEKLPESTCKALYINLFIPVKEINILAAALALQDPPLDTDQQDVLLIFCHHILTAF</sequence>
<organism evidence="2 3">
    <name type="scientific">Blyttiomyces helicus</name>
    <dbReference type="NCBI Taxonomy" id="388810"/>
    <lineage>
        <taxon>Eukaryota</taxon>
        <taxon>Fungi</taxon>
        <taxon>Fungi incertae sedis</taxon>
        <taxon>Chytridiomycota</taxon>
        <taxon>Chytridiomycota incertae sedis</taxon>
        <taxon>Chytridiomycetes</taxon>
        <taxon>Chytridiomycetes incertae sedis</taxon>
        <taxon>Blyttiomyces</taxon>
    </lineage>
</organism>
<evidence type="ECO:0000256" key="1">
    <source>
        <dbReference type="SAM" id="MobiDB-lite"/>
    </source>
</evidence>
<dbReference type="Proteomes" id="UP000269721">
    <property type="component" value="Unassembled WGS sequence"/>
</dbReference>
<evidence type="ECO:0000313" key="3">
    <source>
        <dbReference type="Proteomes" id="UP000269721"/>
    </source>
</evidence>
<accession>A0A4P9WN44</accession>
<protein>
    <submittedName>
        <fullName evidence="2">Uncharacterized protein</fullName>
    </submittedName>
</protein>
<dbReference type="EMBL" id="KZ994557">
    <property type="protein sequence ID" value="RKO92630.1"/>
    <property type="molecule type" value="Genomic_DNA"/>
</dbReference>
<dbReference type="AlphaFoldDB" id="A0A4P9WN44"/>
<reference evidence="3" key="1">
    <citation type="journal article" date="2018" name="Nat. Microbiol.">
        <title>Leveraging single-cell genomics to expand the fungal tree of life.</title>
        <authorList>
            <person name="Ahrendt S.R."/>
            <person name="Quandt C.A."/>
            <person name="Ciobanu D."/>
            <person name="Clum A."/>
            <person name="Salamov A."/>
            <person name="Andreopoulos B."/>
            <person name="Cheng J.F."/>
            <person name="Woyke T."/>
            <person name="Pelin A."/>
            <person name="Henrissat B."/>
            <person name="Reynolds N.K."/>
            <person name="Benny G.L."/>
            <person name="Smith M.E."/>
            <person name="James T.Y."/>
            <person name="Grigoriev I.V."/>
        </authorList>
    </citation>
    <scope>NUCLEOTIDE SEQUENCE [LARGE SCALE GENOMIC DNA]</scope>
</reference>
<gene>
    <name evidence="2" type="ORF">BDK51DRAFT_38104</name>
</gene>
<feature type="region of interest" description="Disordered" evidence="1">
    <location>
        <begin position="413"/>
        <end position="465"/>
    </location>
</feature>
<evidence type="ECO:0000313" key="2">
    <source>
        <dbReference type="EMBL" id="RKO92630.1"/>
    </source>
</evidence>